<feature type="compositionally biased region" description="Basic and acidic residues" evidence="1">
    <location>
        <begin position="84"/>
        <end position="102"/>
    </location>
</feature>
<dbReference type="EMBL" id="MHTL01000013">
    <property type="protein sequence ID" value="OHA60451.1"/>
    <property type="molecule type" value="Genomic_DNA"/>
</dbReference>
<dbReference type="AlphaFoldDB" id="A0A1G2QKH5"/>
<gene>
    <name evidence="2" type="ORF">A2569_01290</name>
</gene>
<dbReference type="Proteomes" id="UP000177090">
    <property type="component" value="Unassembled WGS sequence"/>
</dbReference>
<name>A0A1G2QKH5_9BACT</name>
<evidence type="ECO:0000256" key="1">
    <source>
        <dbReference type="SAM" id="MobiDB-lite"/>
    </source>
</evidence>
<reference evidence="2 3" key="1">
    <citation type="journal article" date="2016" name="Nat. Commun.">
        <title>Thousands of microbial genomes shed light on interconnected biogeochemical processes in an aquifer system.</title>
        <authorList>
            <person name="Anantharaman K."/>
            <person name="Brown C.T."/>
            <person name="Hug L.A."/>
            <person name="Sharon I."/>
            <person name="Castelle C.J."/>
            <person name="Probst A.J."/>
            <person name="Thomas B.C."/>
            <person name="Singh A."/>
            <person name="Wilkins M.J."/>
            <person name="Karaoz U."/>
            <person name="Brodie E.L."/>
            <person name="Williams K.H."/>
            <person name="Hubbard S.S."/>
            <person name="Banfield J.F."/>
        </authorList>
    </citation>
    <scope>NUCLEOTIDE SEQUENCE [LARGE SCALE GENOMIC DNA]</scope>
</reference>
<feature type="compositionally biased region" description="Acidic residues" evidence="1">
    <location>
        <begin position="72"/>
        <end position="82"/>
    </location>
</feature>
<evidence type="ECO:0008006" key="4">
    <source>
        <dbReference type="Google" id="ProtNLM"/>
    </source>
</evidence>
<evidence type="ECO:0000313" key="2">
    <source>
        <dbReference type="EMBL" id="OHA60451.1"/>
    </source>
</evidence>
<comment type="caution">
    <text evidence="2">The sequence shown here is derived from an EMBL/GenBank/DDBJ whole genome shotgun (WGS) entry which is preliminary data.</text>
</comment>
<dbReference type="STRING" id="1802440.A2569_01290"/>
<feature type="region of interest" description="Disordered" evidence="1">
    <location>
        <begin position="67"/>
        <end position="102"/>
    </location>
</feature>
<accession>A0A1G2QKH5</accession>
<sequence>MKKLAAGLLVGVVAVVLVLWWVGGKVERGELGDALYVASSTAQKTVTLDSDRDGLKDWEELLWKTDKTNADTDGDGTSDGEELVLGRDPRKKGPGDKLSGPEDLVRAAVHTSGSDAEGVIFPSEEDLKPSLVYTAFDLHTVDSKDPSFIKYYGISLRDTLKPLGNSSFGQAASNTVAALSKKDSAAIERIRAEEALLLSITKNLLALDVPESASAIHLNLLNTLTEMAELAYTMEHVEREPAFALASAEAYEKKKPELLAVLGNVNAYFREMRITFDAKNTVNINL</sequence>
<protein>
    <recommendedName>
        <fullName evidence="4">Thrombospondin type 3 repeat superfamily protein</fullName>
    </recommendedName>
</protein>
<organism evidence="2 3">
    <name type="scientific">Candidatus Vogelbacteria bacterium RIFOXYD1_FULL_51_18</name>
    <dbReference type="NCBI Taxonomy" id="1802440"/>
    <lineage>
        <taxon>Bacteria</taxon>
        <taxon>Candidatus Vogeliibacteriota</taxon>
    </lineage>
</organism>
<proteinExistence type="predicted"/>
<evidence type="ECO:0000313" key="3">
    <source>
        <dbReference type="Proteomes" id="UP000177090"/>
    </source>
</evidence>